<dbReference type="RefSeq" id="WP_066242213.1">
    <property type="nucleotide sequence ID" value="NZ_LRFC01000023.1"/>
</dbReference>
<proteinExistence type="inferred from homology"/>
<dbReference type="PANTHER" id="PTHR34297">
    <property type="entry name" value="HYPOTHETICAL CYTOSOLIC PROTEIN-RELATED"/>
    <property type="match status" value="1"/>
</dbReference>
<dbReference type="PANTHER" id="PTHR34297:SF1">
    <property type="entry name" value="ASP23_GLS24 FAMILY ENVELOPE STRESS RESPONSE PROTEIN"/>
    <property type="match status" value="1"/>
</dbReference>
<dbReference type="Proteomes" id="UP000076567">
    <property type="component" value="Unassembled WGS sequence"/>
</dbReference>
<gene>
    <name evidence="2" type="ORF">AWM68_08405</name>
</gene>
<dbReference type="AlphaFoldDB" id="A0A161RRJ5"/>
<dbReference type="OrthoDB" id="9793465at2"/>
<reference evidence="3" key="1">
    <citation type="submission" date="2016-01" db="EMBL/GenBank/DDBJ databases">
        <title>Draft genome of Chromobacterium sp. F49.</title>
        <authorList>
            <person name="Hong K.W."/>
        </authorList>
    </citation>
    <scope>NUCLEOTIDE SEQUENCE [LARGE SCALE GENOMIC DNA]</scope>
    <source>
        <strain evidence="3">P7IIIA</strain>
    </source>
</reference>
<dbReference type="Pfam" id="PF03780">
    <property type="entry name" value="Asp23"/>
    <property type="match status" value="1"/>
</dbReference>
<accession>A0A161RRJ5</accession>
<comment type="similarity">
    <text evidence="1">Belongs to the asp23 family.</text>
</comment>
<evidence type="ECO:0000313" key="2">
    <source>
        <dbReference type="EMBL" id="KZE66373.1"/>
    </source>
</evidence>
<protein>
    <recommendedName>
        <fullName evidence="4">Asp23/Gls24 family envelope stress response protein</fullName>
    </recommendedName>
</protein>
<evidence type="ECO:0000256" key="1">
    <source>
        <dbReference type="ARBA" id="ARBA00005721"/>
    </source>
</evidence>
<name>A0A161RRJ5_9BACL</name>
<dbReference type="InterPro" id="IPR005531">
    <property type="entry name" value="Asp23"/>
</dbReference>
<evidence type="ECO:0008006" key="4">
    <source>
        <dbReference type="Google" id="ProtNLM"/>
    </source>
</evidence>
<organism evidence="2 3">
    <name type="scientific">Fictibacillus phosphorivorans</name>
    <dbReference type="NCBI Taxonomy" id="1221500"/>
    <lineage>
        <taxon>Bacteria</taxon>
        <taxon>Bacillati</taxon>
        <taxon>Bacillota</taxon>
        <taxon>Bacilli</taxon>
        <taxon>Bacillales</taxon>
        <taxon>Fictibacillaceae</taxon>
        <taxon>Fictibacillus</taxon>
    </lineage>
</organism>
<sequence length="135" mass="14654">MNELSFEMESYSSELGKVEISPEVIEVIASIAASDVEGVASMRGSFASGVVERLGKKTHGKGVKVELSETGISIDVYVSMKYGVAIPDVAQKIQDYIRQALLDMTALEATDINVFVVGVQFDSKEKQNEAPEVDY</sequence>
<evidence type="ECO:0000313" key="3">
    <source>
        <dbReference type="Proteomes" id="UP000076567"/>
    </source>
</evidence>
<keyword evidence="3" id="KW-1185">Reference proteome</keyword>
<comment type="caution">
    <text evidence="2">The sequence shown here is derived from an EMBL/GenBank/DDBJ whole genome shotgun (WGS) entry which is preliminary data.</text>
</comment>
<dbReference type="EMBL" id="LRFC01000023">
    <property type="protein sequence ID" value="KZE66373.1"/>
    <property type="molecule type" value="Genomic_DNA"/>
</dbReference>